<dbReference type="Proteomes" id="UP000785679">
    <property type="component" value="Unassembled WGS sequence"/>
</dbReference>
<name>A0A8J8NPI3_HALGN</name>
<proteinExistence type="predicted"/>
<evidence type="ECO:0000313" key="1">
    <source>
        <dbReference type="EMBL" id="TNV79137.1"/>
    </source>
</evidence>
<organism evidence="1 2">
    <name type="scientific">Halteria grandinella</name>
    <dbReference type="NCBI Taxonomy" id="5974"/>
    <lineage>
        <taxon>Eukaryota</taxon>
        <taxon>Sar</taxon>
        <taxon>Alveolata</taxon>
        <taxon>Ciliophora</taxon>
        <taxon>Intramacronucleata</taxon>
        <taxon>Spirotrichea</taxon>
        <taxon>Stichotrichia</taxon>
        <taxon>Sporadotrichida</taxon>
        <taxon>Halteriidae</taxon>
        <taxon>Halteria</taxon>
    </lineage>
</organism>
<reference evidence="1" key="1">
    <citation type="submission" date="2019-06" db="EMBL/GenBank/DDBJ databases">
        <authorList>
            <person name="Zheng W."/>
        </authorList>
    </citation>
    <scope>NUCLEOTIDE SEQUENCE</scope>
    <source>
        <strain evidence="1">QDHG01</strain>
    </source>
</reference>
<protein>
    <submittedName>
        <fullName evidence="1">Uncharacterized protein</fullName>
    </submittedName>
</protein>
<dbReference type="EMBL" id="RRYP01009326">
    <property type="protein sequence ID" value="TNV79137.1"/>
    <property type="molecule type" value="Genomic_DNA"/>
</dbReference>
<sequence>MKSFECQMDIFIQQKLKKQMKLYNKYYGKYEPQQPIKFESYQGFTKFGAIIIHYIASLSANKYCLHPTCINKQTDQSCVEFESARRWKRSNNLCALNEIKSESQLHLQNDEVLKMNHNQNILQGLVLISRLAFKSGATVLALNVVFI</sequence>
<keyword evidence="2" id="KW-1185">Reference proteome</keyword>
<dbReference type="AlphaFoldDB" id="A0A8J8NPI3"/>
<evidence type="ECO:0000313" key="2">
    <source>
        <dbReference type="Proteomes" id="UP000785679"/>
    </source>
</evidence>
<gene>
    <name evidence="1" type="ORF">FGO68_gene17386</name>
</gene>
<comment type="caution">
    <text evidence="1">The sequence shown here is derived from an EMBL/GenBank/DDBJ whole genome shotgun (WGS) entry which is preliminary data.</text>
</comment>
<accession>A0A8J8NPI3</accession>